<dbReference type="Pfam" id="PF07715">
    <property type="entry name" value="Plug"/>
    <property type="match status" value="1"/>
</dbReference>
<keyword evidence="7" id="KW-0406">Ion transport</keyword>
<evidence type="ECO:0000259" key="15">
    <source>
        <dbReference type="Pfam" id="PF00593"/>
    </source>
</evidence>
<feature type="chain" id="PRO_5011545914" evidence="14">
    <location>
        <begin position="23"/>
        <end position="673"/>
    </location>
</feature>
<keyword evidence="6" id="KW-0408">Iron</keyword>
<accession>A0A1G7DJX3</accession>
<keyword evidence="10 11" id="KW-0998">Cell outer membrane</keyword>
<dbReference type="Pfam" id="PF00593">
    <property type="entry name" value="TonB_dep_Rec_b-barrel"/>
    <property type="match status" value="1"/>
</dbReference>
<keyword evidence="2 11" id="KW-0813">Transport</keyword>
<feature type="domain" description="TonB-dependent receptor plug" evidence="16">
    <location>
        <begin position="56"/>
        <end position="159"/>
    </location>
</feature>
<dbReference type="AlphaFoldDB" id="A0A1G7DJX3"/>
<keyword evidence="5 11" id="KW-0812">Transmembrane</keyword>
<evidence type="ECO:0000256" key="12">
    <source>
        <dbReference type="RuleBase" id="RU003357"/>
    </source>
</evidence>
<feature type="domain" description="TonB-dependent receptor-like beta-barrel" evidence="15">
    <location>
        <begin position="267"/>
        <end position="642"/>
    </location>
</feature>
<evidence type="ECO:0000256" key="1">
    <source>
        <dbReference type="ARBA" id="ARBA00004571"/>
    </source>
</evidence>
<name>A0A1G7DJX3_9PROT</name>
<evidence type="ECO:0000256" key="8">
    <source>
        <dbReference type="ARBA" id="ARBA00023077"/>
    </source>
</evidence>
<comment type="similarity">
    <text evidence="11 12">Belongs to the TonB-dependent receptor family.</text>
</comment>
<dbReference type="Gene3D" id="2.40.170.20">
    <property type="entry name" value="TonB-dependent receptor, beta-barrel domain"/>
    <property type="match status" value="1"/>
</dbReference>
<dbReference type="RefSeq" id="WP_092786227.1">
    <property type="nucleotide sequence ID" value="NZ_FNAP01000007.1"/>
</dbReference>
<evidence type="ECO:0000256" key="4">
    <source>
        <dbReference type="ARBA" id="ARBA00022496"/>
    </source>
</evidence>
<feature type="signal peptide" evidence="14">
    <location>
        <begin position="1"/>
        <end position="22"/>
    </location>
</feature>
<keyword evidence="4" id="KW-0410">Iron transport</keyword>
<keyword evidence="17" id="KW-0675">Receptor</keyword>
<organism evidence="17 18">
    <name type="scientific">Rhodospira trueperi</name>
    <dbReference type="NCBI Taxonomy" id="69960"/>
    <lineage>
        <taxon>Bacteria</taxon>
        <taxon>Pseudomonadati</taxon>
        <taxon>Pseudomonadota</taxon>
        <taxon>Alphaproteobacteria</taxon>
        <taxon>Rhodospirillales</taxon>
        <taxon>Rhodospirillaceae</taxon>
        <taxon>Rhodospira</taxon>
    </lineage>
</organism>
<evidence type="ECO:0000313" key="17">
    <source>
        <dbReference type="EMBL" id="SDE51055.1"/>
    </source>
</evidence>
<keyword evidence="9 11" id="KW-0472">Membrane</keyword>
<evidence type="ECO:0000259" key="16">
    <source>
        <dbReference type="Pfam" id="PF07715"/>
    </source>
</evidence>
<evidence type="ECO:0000313" key="18">
    <source>
        <dbReference type="Proteomes" id="UP000199412"/>
    </source>
</evidence>
<dbReference type="PROSITE" id="PS52016">
    <property type="entry name" value="TONB_DEPENDENT_REC_3"/>
    <property type="match status" value="1"/>
</dbReference>
<evidence type="ECO:0000256" key="7">
    <source>
        <dbReference type="ARBA" id="ARBA00023065"/>
    </source>
</evidence>
<keyword evidence="3 11" id="KW-1134">Transmembrane beta strand</keyword>
<evidence type="ECO:0000256" key="14">
    <source>
        <dbReference type="SAM" id="SignalP"/>
    </source>
</evidence>
<dbReference type="InterPro" id="IPR039426">
    <property type="entry name" value="TonB-dep_rcpt-like"/>
</dbReference>
<feature type="compositionally biased region" description="Basic and acidic residues" evidence="13">
    <location>
        <begin position="217"/>
        <end position="227"/>
    </location>
</feature>
<evidence type="ECO:0000256" key="5">
    <source>
        <dbReference type="ARBA" id="ARBA00022692"/>
    </source>
</evidence>
<keyword evidence="8 12" id="KW-0798">TonB box</keyword>
<evidence type="ECO:0000256" key="2">
    <source>
        <dbReference type="ARBA" id="ARBA00022448"/>
    </source>
</evidence>
<dbReference type="OrthoDB" id="7413795at2"/>
<keyword evidence="18" id="KW-1185">Reference proteome</keyword>
<dbReference type="PANTHER" id="PTHR32552:SF81">
    <property type="entry name" value="TONB-DEPENDENT OUTER MEMBRANE RECEPTOR"/>
    <property type="match status" value="1"/>
</dbReference>
<evidence type="ECO:0000256" key="11">
    <source>
        <dbReference type="PROSITE-ProRule" id="PRU01360"/>
    </source>
</evidence>
<evidence type="ECO:0000256" key="6">
    <source>
        <dbReference type="ARBA" id="ARBA00023004"/>
    </source>
</evidence>
<gene>
    <name evidence="17" type="ORF">SAMN05421720_107195</name>
</gene>
<dbReference type="STRING" id="69960.SAMN05421720_107195"/>
<proteinExistence type="inferred from homology"/>
<keyword evidence="14" id="KW-0732">Signal</keyword>
<dbReference type="InterPro" id="IPR000531">
    <property type="entry name" value="Beta-barrel_TonB"/>
</dbReference>
<dbReference type="InterPro" id="IPR012910">
    <property type="entry name" value="Plug_dom"/>
</dbReference>
<evidence type="ECO:0000256" key="10">
    <source>
        <dbReference type="ARBA" id="ARBA00023237"/>
    </source>
</evidence>
<evidence type="ECO:0000256" key="3">
    <source>
        <dbReference type="ARBA" id="ARBA00022452"/>
    </source>
</evidence>
<dbReference type="GO" id="GO:0006826">
    <property type="term" value="P:iron ion transport"/>
    <property type="evidence" value="ECO:0007669"/>
    <property type="project" value="UniProtKB-KW"/>
</dbReference>
<feature type="region of interest" description="Disordered" evidence="13">
    <location>
        <begin position="209"/>
        <end position="228"/>
    </location>
</feature>
<comment type="subcellular location">
    <subcellularLocation>
        <location evidence="1 11">Cell outer membrane</location>
        <topology evidence="1 11">Multi-pass membrane protein</topology>
    </subcellularLocation>
</comment>
<dbReference type="Proteomes" id="UP000199412">
    <property type="component" value="Unassembled WGS sequence"/>
</dbReference>
<evidence type="ECO:0000256" key="9">
    <source>
        <dbReference type="ARBA" id="ARBA00023136"/>
    </source>
</evidence>
<protein>
    <submittedName>
        <fullName evidence="17">Pesticin/yersiniabactin receptor</fullName>
    </submittedName>
</protein>
<dbReference type="InterPro" id="IPR036942">
    <property type="entry name" value="Beta-barrel_TonB_sf"/>
</dbReference>
<evidence type="ECO:0000256" key="13">
    <source>
        <dbReference type="SAM" id="MobiDB-lite"/>
    </source>
</evidence>
<sequence length="673" mass="73169">MHASLRIGGALLLATSAIPALAQEADAPAPATPPPGSVITLEPLTVTANKREQTDFDVTGSVSAMTGEDLAREGVTTTDTLDEVFPELQSMGRSSRVYNNFTLRGLSSGDFYGPAVGLNVDGVPQLPHAYAQAMQNLDRVELVKGPQGAVYGRGALGGVINVESALPGADPEAWTDLQVFSRGHRVSGGASSGLWSGWAIQGMATDTMEGGSLDDPANGRDNVDESRTTSGRISLHFLPDDLPLEARLKIGTDRFRSEEEYYVPLDNLSRDRVNPIVETPHLDRRIDDVSLDATYDLSDTWSVTGLIAYQRMNLERTFGTFGIDTEEFQDSLYGELRAAYEGEDLSILFGYSGQRQHFKYEDVDYGTGIGTMGGPLSDNHMVTHAVFTDGTYRLSPHWELSAGGRVAWEKADSLMSIPDATGADVDYENDATFWAITPHAGIAYLPTEEHRIWASVGRGYKPGGFNKAGTTALDTASYDSETALSFEGGWKYRSQDGSLRAEVTLYDIESYDVQGYSGPAGLETLTNMGDARSLGAELSAGIVLFDDQEFSVGGMVNRSRFVSGPYEDNDVPYAPVYSVRASWLGHFGDRGQWQPTATIRHVGEHYFDQDNTLRQGSYTTLDASLDYETDFGVTVGVYGRNLTDEIYQVYANSYVGAQLGAPREFGLHLNARF</sequence>
<dbReference type="PANTHER" id="PTHR32552">
    <property type="entry name" value="FERRICHROME IRON RECEPTOR-RELATED"/>
    <property type="match status" value="1"/>
</dbReference>
<dbReference type="GO" id="GO:0009279">
    <property type="term" value="C:cell outer membrane"/>
    <property type="evidence" value="ECO:0007669"/>
    <property type="project" value="UniProtKB-SubCell"/>
</dbReference>
<dbReference type="SUPFAM" id="SSF56935">
    <property type="entry name" value="Porins"/>
    <property type="match status" value="1"/>
</dbReference>
<dbReference type="EMBL" id="FNAP01000007">
    <property type="protein sequence ID" value="SDE51055.1"/>
    <property type="molecule type" value="Genomic_DNA"/>
</dbReference>
<reference evidence="17 18" key="1">
    <citation type="submission" date="2016-10" db="EMBL/GenBank/DDBJ databases">
        <authorList>
            <person name="de Groot N.N."/>
        </authorList>
    </citation>
    <scope>NUCLEOTIDE SEQUENCE [LARGE SCALE GENOMIC DNA]</scope>
    <source>
        <strain evidence="17 18">ATCC 700224</strain>
    </source>
</reference>